<comment type="caution">
    <text evidence="1">The sequence shown here is derived from an EMBL/GenBank/DDBJ whole genome shotgun (WGS) entry which is preliminary data.</text>
</comment>
<reference evidence="1 2" key="1">
    <citation type="submission" date="2019-03" db="EMBL/GenBank/DDBJ databases">
        <title>Genomic Encyclopedia of Type Strains, Phase IV (KMG-IV): sequencing the most valuable type-strain genomes for metagenomic binning, comparative biology and taxonomic classification.</title>
        <authorList>
            <person name="Goeker M."/>
        </authorList>
    </citation>
    <scope>NUCLEOTIDE SEQUENCE [LARGE SCALE GENOMIC DNA]</scope>
    <source>
        <strain evidence="1 2">DSM 25903</strain>
    </source>
</reference>
<name>A0A4R7C4W1_9HYPH</name>
<protein>
    <submittedName>
        <fullName evidence="1">Uncharacterized protein</fullName>
    </submittedName>
</protein>
<accession>A0A4R7C4W1</accession>
<evidence type="ECO:0000313" key="2">
    <source>
        <dbReference type="Proteomes" id="UP000295122"/>
    </source>
</evidence>
<organism evidence="1 2">
    <name type="scientific">Enterovirga rhinocerotis</name>
    <dbReference type="NCBI Taxonomy" id="1339210"/>
    <lineage>
        <taxon>Bacteria</taxon>
        <taxon>Pseudomonadati</taxon>
        <taxon>Pseudomonadota</taxon>
        <taxon>Alphaproteobacteria</taxon>
        <taxon>Hyphomicrobiales</taxon>
        <taxon>Methylobacteriaceae</taxon>
        <taxon>Enterovirga</taxon>
    </lineage>
</organism>
<dbReference type="EMBL" id="SNZR01000011">
    <property type="protein sequence ID" value="TDR93063.1"/>
    <property type="molecule type" value="Genomic_DNA"/>
</dbReference>
<proteinExistence type="predicted"/>
<evidence type="ECO:0000313" key="1">
    <source>
        <dbReference type="EMBL" id="TDR93063.1"/>
    </source>
</evidence>
<dbReference type="Proteomes" id="UP000295122">
    <property type="component" value="Unassembled WGS sequence"/>
</dbReference>
<keyword evidence="2" id="KW-1185">Reference proteome</keyword>
<dbReference type="AlphaFoldDB" id="A0A4R7C4W1"/>
<sequence>MRTTMISRIEALEGELARRASVVRRQGKEERDRLVGASLSDPNGLPAALAAVPAADMHDQRIAAIHAAWRADT</sequence>
<gene>
    <name evidence="1" type="ORF">EV668_0313</name>
</gene>